<dbReference type="GO" id="GO:0008764">
    <property type="term" value="F:UDP-N-acetylmuramoylalanine-D-glutamate ligase activity"/>
    <property type="evidence" value="ECO:0007669"/>
    <property type="project" value="UniProtKB-EC"/>
</dbReference>
<evidence type="ECO:0000256" key="3">
    <source>
        <dbReference type="ARBA" id="ARBA00022490"/>
    </source>
</evidence>
<dbReference type="InterPro" id="IPR013221">
    <property type="entry name" value="Mur_ligase_cen"/>
</dbReference>
<name>A0ABU0W6X6_9GAMM</name>
<feature type="domain" description="Mur ligase central" evidence="10">
    <location>
        <begin position="115"/>
        <end position="287"/>
    </location>
</feature>
<evidence type="ECO:0000313" key="12">
    <source>
        <dbReference type="Proteomes" id="UP001239019"/>
    </source>
</evidence>
<evidence type="ECO:0000256" key="5">
    <source>
        <dbReference type="ARBA" id="ARBA00022741"/>
    </source>
</evidence>
<dbReference type="Pfam" id="PF21799">
    <property type="entry name" value="MurD-like_N"/>
    <property type="match status" value="1"/>
</dbReference>
<dbReference type="Gene3D" id="3.90.190.20">
    <property type="entry name" value="Mur ligase, C-terminal domain"/>
    <property type="match status" value="1"/>
</dbReference>
<dbReference type="SUPFAM" id="SSF51984">
    <property type="entry name" value="MurCD N-terminal domain"/>
    <property type="match status" value="1"/>
</dbReference>
<evidence type="ECO:0000259" key="9">
    <source>
        <dbReference type="Pfam" id="PF02875"/>
    </source>
</evidence>
<evidence type="ECO:0000313" key="11">
    <source>
        <dbReference type="EMBL" id="MDQ2069508.1"/>
    </source>
</evidence>
<dbReference type="HAMAP" id="MF_00639">
    <property type="entry name" value="MurD"/>
    <property type="match status" value="1"/>
</dbReference>
<keyword evidence="7 8" id="KW-0131">Cell cycle</keyword>
<evidence type="ECO:0000256" key="7">
    <source>
        <dbReference type="HAMAP-Rule" id="MF_00639"/>
    </source>
</evidence>
<dbReference type="InterPro" id="IPR036565">
    <property type="entry name" value="Mur-like_cat_sf"/>
</dbReference>
<organism evidence="11 12">
    <name type="scientific">Natronospira bacteriovora</name>
    <dbReference type="NCBI Taxonomy" id="3069753"/>
    <lineage>
        <taxon>Bacteria</taxon>
        <taxon>Pseudomonadati</taxon>
        <taxon>Pseudomonadota</taxon>
        <taxon>Gammaproteobacteria</taxon>
        <taxon>Natronospirales</taxon>
        <taxon>Natronospiraceae</taxon>
        <taxon>Natronospira</taxon>
    </lineage>
</organism>
<keyword evidence="3 7" id="KW-0963">Cytoplasm</keyword>
<feature type="binding site" evidence="7">
    <location>
        <begin position="117"/>
        <end position="123"/>
    </location>
    <ligand>
        <name>ATP</name>
        <dbReference type="ChEBI" id="CHEBI:30616"/>
    </ligand>
</feature>
<dbReference type="RefSeq" id="WP_306728009.1">
    <property type="nucleotide sequence ID" value="NZ_JAVDDT010000003.1"/>
</dbReference>
<keyword evidence="4 7" id="KW-0436">Ligase</keyword>
<dbReference type="EMBL" id="JAVDDT010000003">
    <property type="protein sequence ID" value="MDQ2069508.1"/>
    <property type="molecule type" value="Genomic_DNA"/>
</dbReference>
<keyword evidence="12" id="KW-1185">Reference proteome</keyword>
<dbReference type="EC" id="6.3.2.9" evidence="7 8"/>
<dbReference type="PANTHER" id="PTHR43692:SF1">
    <property type="entry name" value="UDP-N-ACETYLMURAMOYLALANINE--D-GLUTAMATE LIGASE"/>
    <property type="match status" value="1"/>
</dbReference>
<dbReference type="SUPFAM" id="SSF53244">
    <property type="entry name" value="MurD-like peptide ligases, peptide-binding domain"/>
    <property type="match status" value="1"/>
</dbReference>
<dbReference type="Pfam" id="PF08245">
    <property type="entry name" value="Mur_ligase_M"/>
    <property type="match status" value="1"/>
</dbReference>
<comment type="function">
    <text evidence="7 8">Cell wall formation. Catalyzes the addition of glutamate to the nucleotide precursor UDP-N-acetylmuramoyl-L-alanine (UMA).</text>
</comment>
<evidence type="ECO:0000256" key="1">
    <source>
        <dbReference type="ARBA" id="ARBA00004496"/>
    </source>
</evidence>
<evidence type="ECO:0000256" key="4">
    <source>
        <dbReference type="ARBA" id="ARBA00022598"/>
    </source>
</evidence>
<comment type="similarity">
    <text evidence="7">Belongs to the MurCDEF family.</text>
</comment>
<dbReference type="Proteomes" id="UP001239019">
    <property type="component" value="Unassembled WGS sequence"/>
</dbReference>
<keyword evidence="7 8" id="KW-0133">Cell shape</keyword>
<keyword evidence="7 8" id="KW-0961">Cell wall biogenesis/degradation</keyword>
<comment type="pathway">
    <text evidence="2 7 8">Cell wall biogenesis; peptidoglycan biosynthesis.</text>
</comment>
<keyword evidence="5 7" id="KW-0547">Nucleotide-binding</keyword>
<keyword evidence="7 8" id="KW-0132">Cell division</keyword>
<comment type="caution">
    <text evidence="11">The sequence shown here is derived from an EMBL/GenBank/DDBJ whole genome shotgun (WGS) entry which is preliminary data.</text>
</comment>
<protein>
    <recommendedName>
        <fullName evidence="7 8">UDP-N-acetylmuramoylalanine--D-glutamate ligase</fullName>
        <ecNumber evidence="7 8">6.3.2.9</ecNumber>
    </recommendedName>
    <alternativeName>
        <fullName evidence="7">D-glutamic acid-adding enzyme</fullName>
    </alternativeName>
    <alternativeName>
        <fullName evidence="7">UDP-N-acetylmuramoyl-L-alanyl-D-glutamate synthetase</fullName>
    </alternativeName>
</protein>
<evidence type="ECO:0000259" key="10">
    <source>
        <dbReference type="Pfam" id="PF08245"/>
    </source>
</evidence>
<keyword evidence="6 7" id="KW-0067">ATP-binding</keyword>
<feature type="domain" description="Mur ligase C-terminal" evidence="9">
    <location>
        <begin position="309"/>
        <end position="421"/>
    </location>
</feature>
<accession>A0ABU0W6X6</accession>
<dbReference type="PANTHER" id="PTHR43692">
    <property type="entry name" value="UDP-N-ACETYLMURAMOYLALANINE--D-GLUTAMATE LIGASE"/>
    <property type="match status" value="1"/>
</dbReference>
<comment type="subcellular location">
    <subcellularLocation>
        <location evidence="1 7 8">Cytoplasm</location>
    </subcellularLocation>
</comment>
<evidence type="ECO:0000256" key="2">
    <source>
        <dbReference type="ARBA" id="ARBA00004752"/>
    </source>
</evidence>
<evidence type="ECO:0000256" key="6">
    <source>
        <dbReference type="ARBA" id="ARBA00022840"/>
    </source>
</evidence>
<keyword evidence="7 8" id="KW-0573">Peptidoglycan synthesis</keyword>
<dbReference type="Gene3D" id="3.40.50.720">
    <property type="entry name" value="NAD(P)-binding Rossmann-like Domain"/>
    <property type="match status" value="1"/>
</dbReference>
<dbReference type="InterPro" id="IPR005762">
    <property type="entry name" value="MurD"/>
</dbReference>
<dbReference type="Gene3D" id="3.40.1190.10">
    <property type="entry name" value="Mur-like, catalytic domain"/>
    <property type="match status" value="1"/>
</dbReference>
<reference evidence="11 12" key="1">
    <citation type="submission" date="2023-08" db="EMBL/GenBank/DDBJ databases">
        <title>Whole-genome sequencing of halo(alkali)philic microorganisms from hypersaline lakes.</title>
        <authorList>
            <person name="Sorokin D.Y."/>
            <person name="Abbas B."/>
            <person name="Merkel A.Y."/>
        </authorList>
    </citation>
    <scope>NUCLEOTIDE SEQUENCE [LARGE SCALE GENOMIC DNA]</scope>
    <source>
        <strain evidence="11 12">AB-CW4</strain>
    </source>
</reference>
<dbReference type="NCBIfam" id="TIGR01087">
    <property type="entry name" value="murD"/>
    <property type="match status" value="1"/>
</dbReference>
<gene>
    <name evidence="7 11" type="primary">murD</name>
    <name evidence="11" type="ORF">RBH19_06460</name>
</gene>
<dbReference type="SUPFAM" id="SSF53623">
    <property type="entry name" value="MurD-like peptide ligases, catalytic domain"/>
    <property type="match status" value="1"/>
</dbReference>
<dbReference type="InterPro" id="IPR004101">
    <property type="entry name" value="Mur_ligase_C"/>
</dbReference>
<evidence type="ECO:0000256" key="8">
    <source>
        <dbReference type="RuleBase" id="RU003664"/>
    </source>
</evidence>
<sequence>MSALADNRQAVNLVVGLGRTGFSVARHLVMRGEPVAVVDSRPSPPLLDRLREELPQAEWLGAFPASLPADVGRLIVSPGVASNEPLLTAARRQGVDVLGDVELFARLARAPLVAVTGSNGKSTVVSLLAHLLDAPGYRVVPGGNLGRPALELLEEDADLYVLEVSSFQLETTRSLDAAVGVILNLSPDHLDRHGDMAAYAGAKARLAAQSRIAVLNRDDERVAAMAGLARRIIWFGAGEPAADEFGLRSVEERCCFAHGERVLGPADLPGLPGGHNRLNVLAALAAVHALGLDPVAALARLGSFHGLPHRMALVAERDGVRWINDSKATNLGATLAALAGLSEPVVLIAGGQGKGQDFTPLRPALAHSVRAVVLMGEAADALAAQVPEAVALERATDMDQAVTVAAGLARPGDTVLLSPACASFDLFDGFEARGRAFEQAVLARGGAA</sequence>
<proteinExistence type="inferred from homology"/>
<dbReference type="Pfam" id="PF02875">
    <property type="entry name" value="Mur_ligase_C"/>
    <property type="match status" value="1"/>
</dbReference>
<comment type="catalytic activity">
    <reaction evidence="7 8">
        <text>UDP-N-acetyl-alpha-D-muramoyl-L-alanine + D-glutamate + ATP = UDP-N-acetyl-alpha-D-muramoyl-L-alanyl-D-glutamate + ADP + phosphate + H(+)</text>
        <dbReference type="Rhea" id="RHEA:16429"/>
        <dbReference type="ChEBI" id="CHEBI:15378"/>
        <dbReference type="ChEBI" id="CHEBI:29986"/>
        <dbReference type="ChEBI" id="CHEBI:30616"/>
        <dbReference type="ChEBI" id="CHEBI:43474"/>
        <dbReference type="ChEBI" id="CHEBI:83898"/>
        <dbReference type="ChEBI" id="CHEBI:83900"/>
        <dbReference type="ChEBI" id="CHEBI:456216"/>
        <dbReference type="EC" id="6.3.2.9"/>
    </reaction>
</comment>
<dbReference type="InterPro" id="IPR036615">
    <property type="entry name" value="Mur_ligase_C_dom_sf"/>
</dbReference>